<gene>
    <name evidence="2" type="ORF">SCF082_LOCUS23026</name>
    <name evidence="3" type="ORF">SCF082_LOCUS24137</name>
</gene>
<evidence type="ECO:0000313" key="2">
    <source>
        <dbReference type="EMBL" id="CAK9039370.1"/>
    </source>
</evidence>
<accession>A0ABP0LTH0</accession>
<keyword evidence="4" id="KW-1185">Reference proteome</keyword>
<comment type="caution">
    <text evidence="3">The sequence shown here is derived from an EMBL/GenBank/DDBJ whole genome shotgun (WGS) entry which is preliminary data.</text>
</comment>
<feature type="region of interest" description="Disordered" evidence="1">
    <location>
        <begin position="421"/>
        <end position="450"/>
    </location>
</feature>
<protein>
    <submittedName>
        <fullName evidence="3">Uncharacterized protein</fullName>
    </submittedName>
</protein>
<proteinExistence type="predicted"/>
<reference evidence="3 4" key="1">
    <citation type="submission" date="2024-02" db="EMBL/GenBank/DDBJ databases">
        <authorList>
            <person name="Chen Y."/>
            <person name="Shah S."/>
            <person name="Dougan E. K."/>
            <person name="Thang M."/>
            <person name="Chan C."/>
        </authorList>
    </citation>
    <scope>NUCLEOTIDE SEQUENCE [LARGE SCALE GENOMIC DNA]</scope>
</reference>
<dbReference type="EMBL" id="CAXAMM010016668">
    <property type="protein sequence ID" value="CAK9039370.1"/>
    <property type="molecule type" value="Genomic_DNA"/>
</dbReference>
<dbReference type="EMBL" id="CAXAMM010017779">
    <property type="protein sequence ID" value="CAK9041882.1"/>
    <property type="molecule type" value="Genomic_DNA"/>
</dbReference>
<name>A0ABP0LTH0_9DINO</name>
<evidence type="ECO:0000313" key="4">
    <source>
        <dbReference type="Proteomes" id="UP001642464"/>
    </source>
</evidence>
<organism evidence="3 4">
    <name type="scientific">Durusdinium trenchii</name>
    <dbReference type="NCBI Taxonomy" id="1381693"/>
    <lineage>
        <taxon>Eukaryota</taxon>
        <taxon>Sar</taxon>
        <taxon>Alveolata</taxon>
        <taxon>Dinophyceae</taxon>
        <taxon>Suessiales</taxon>
        <taxon>Symbiodiniaceae</taxon>
        <taxon>Durusdinium</taxon>
    </lineage>
</organism>
<dbReference type="Proteomes" id="UP001642464">
    <property type="component" value="Unassembled WGS sequence"/>
</dbReference>
<sequence>MAADSAVTISGDRYLKTYQSADKLFPLVDGQPVAVMIYNNAEIMSTPWETVISLYREQARGRALETVAAYAEDFMEFLSGNPDLFPAEHQDTEFFKVVAVVYTVLAEEFDYQVQKFQQSNSGGVRDHISAMFEFVVGELHSDYQRCADDSPRGDLPCFPGGMAEQIRRRYGNEVDQLIESLLVSLKNEYSSLTVSEKTRTQLREIAVFAATKDAFFEHYTGVVFAGFGAREKFPSMRSYLTSSVILGILKRKRDREADIGADSGPVFQPFAQDRMIKTFLTGMDQHLRMFVFGETLKLSSGLVTDIVGRTPNLTDAQRNSIYKDYSQNNLRHALQEFFRSIDNYQYAVHTRPILRAINSLPRKELGETAASLIKLNSFQQKVMNSVETDFTADDAGFLPEDYEAPAHAAFSALREELKRKEKKFGRRKKTADEASLDAEALPPQPMTGEDFGADQLLRGLKATAMRTERPERDYQAFLASDEGKAAFRKYKKKKRFGLF</sequence>
<evidence type="ECO:0000313" key="3">
    <source>
        <dbReference type="EMBL" id="CAK9041882.1"/>
    </source>
</evidence>
<evidence type="ECO:0000256" key="1">
    <source>
        <dbReference type="SAM" id="MobiDB-lite"/>
    </source>
</evidence>